<dbReference type="AlphaFoldDB" id="A0A327X2U8"/>
<evidence type="ECO:0000256" key="1">
    <source>
        <dbReference type="SAM" id="Phobius"/>
    </source>
</evidence>
<keyword evidence="3" id="KW-0645">Protease</keyword>
<dbReference type="InterPro" id="IPR003675">
    <property type="entry name" value="Rce1/LyrA-like_dom"/>
</dbReference>
<comment type="caution">
    <text evidence="3">The sequence shown here is derived from an EMBL/GenBank/DDBJ whole genome shotgun (WGS) entry which is preliminary data.</text>
</comment>
<sequence length="250" mass="26702">MRVSESRVRLRVGLVIWALGMLGVVAVAFTMIPQLVEVSPPAAPVGIVVAAMIAQSSVMLALMVWAGVRLGPKVGLRAPVIEAWVERRRGLPLLFQQLPAALLAGVVCGLLLIGFERIAPASLQAVNLDVPLISAILYGGVTEEVLVRFGLMTIVLWLMWRFIQRRNGPPKPIYAYTAMIVCAVAFGAGHLPVTQVFDIALTPSVLLYIVGANALLGSLFGLLFLRYGLESAIIAHALTHAVAAVIEALL</sequence>
<dbReference type="Pfam" id="PF02517">
    <property type="entry name" value="Rce1-like"/>
    <property type="match status" value="1"/>
</dbReference>
<dbReference type="Proteomes" id="UP000249203">
    <property type="component" value="Unassembled WGS sequence"/>
</dbReference>
<feature type="transmembrane region" description="Helical" evidence="1">
    <location>
        <begin position="93"/>
        <end position="115"/>
    </location>
</feature>
<dbReference type="RefSeq" id="WP_126818943.1">
    <property type="nucleotide sequence ID" value="NZ_PIPK01000001.1"/>
</dbReference>
<gene>
    <name evidence="3" type="ORF">B0I24_10133</name>
</gene>
<keyword evidence="1" id="KW-1133">Transmembrane helix</keyword>
<dbReference type="GO" id="GO:0004175">
    <property type="term" value="F:endopeptidase activity"/>
    <property type="evidence" value="ECO:0007669"/>
    <property type="project" value="UniProtKB-ARBA"/>
</dbReference>
<organism evidence="3 4">
    <name type="scientific">Aliidiomarina maris</name>
    <dbReference type="NCBI Taxonomy" id="531312"/>
    <lineage>
        <taxon>Bacteria</taxon>
        <taxon>Pseudomonadati</taxon>
        <taxon>Pseudomonadota</taxon>
        <taxon>Gammaproteobacteria</taxon>
        <taxon>Alteromonadales</taxon>
        <taxon>Idiomarinaceae</taxon>
        <taxon>Aliidiomarina</taxon>
    </lineage>
</organism>
<evidence type="ECO:0000313" key="4">
    <source>
        <dbReference type="Proteomes" id="UP000249203"/>
    </source>
</evidence>
<dbReference type="GO" id="GO:0006508">
    <property type="term" value="P:proteolysis"/>
    <property type="evidence" value="ECO:0007669"/>
    <property type="project" value="UniProtKB-KW"/>
</dbReference>
<evidence type="ECO:0000259" key="2">
    <source>
        <dbReference type="Pfam" id="PF02517"/>
    </source>
</evidence>
<accession>A0A327X2U8</accession>
<reference evidence="3 4" key="1">
    <citation type="submission" date="2018-06" db="EMBL/GenBank/DDBJ databases">
        <title>Genomic Encyclopedia of Type Strains, Phase III (KMG-III): the genomes of soil and plant-associated and newly described type strains.</title>
        <authorList>
            <person name="Whitman W."/>
        </authorList>
    </citation>
    <scope>NUCLEOTIDE SEQUENCE [LARGE SCALE GENOMIC DNA]</scope>
    <source>
        <strain evidence="3 4">CGMCC 1.15366</strain>
    </source>
</reference>
<feature type="transmembrane region" description="Helical" evidence="1">
    <location>
        <begin position="42"/>
        <end position="68"/>
    </location>
</feature>
<keyword evidence="3" id="KW-0378">Hydrolase</keyword>
<keyword evidence="1" id="KW-0472">Membrane</keyword>
<feature type="transmembrane region" description="Helical" evidence="1">
    <location>
        <begin position="135"/>
        <end position="160"/>
    </location>
</feature>
<keyword evidence="1" id="KW-0812">Transmembrane</keyword>
<protein>
    <submittedName>
        <fullName evidence="3">CAAX prenyl protease-like protein</fullName>
    </submittedName>
</protein>
<dbReference type="OrthoDB" id="378663at2"/>
<feature type="transmembrane region" description="Helical" evidence="1">
    <location>
        <begin position="12"/>
        <end position="36"/>
    </location>
</feature>
<dbReference type="EMBL" id="QLMD01000001">
    <property type="protein sequence ID" value="RAK01410.1"/>
    <property type="molecule type" value="Genomic_DNA"/>
</dbReference>
<feature type="domain" description="CAAX prenyl protease 2/Lysostaphin resistance protein A-like" evidence="2">
    <location>
        <begin position="132"/>
        <end position="241"/>
    </location>
</feature>
<proteinExistence type="predicted"/>
<dbReference type="GO" id="GO:0080120">
    <property type="term" value="P:CAAX-box protein maturation"/>
    <property type="evidence" value="ECO:0007669"/>
    <property type="project" value="UniProtKB-ARBA"/>
</dbReference>
<name>A0A327X2U8_9GAMM</name>
<feature type="transmembrane region" description="Helical" evidence="1">
    <location>
        <begin position="205"/>
        <end position="225"/>
    </location>
</feature>
<evidence type="ECO:0000313" key="3">
    <source>
        <dbReference type="EMBL" id="RAK01410.1"/>
    </source>
</evidence>
<feature type="transmembrane region" description="Helical" evidence="1">
    <location>
        <begin position="172"/>
        <end position="193"/>
    </location>
</feature>